<dbReference type="AlphaFoldDB" id="A0A0F6QY12"/>
<protein>
    <submittedName>
        <fullName evidence="5">Thioredoxin domain-containing protein</fullName>
    </submittedName>
</protein>
<evidence type="ECO:0000256" key="1">
    <source>
        <dbReference type="ARBA" id="ARBA00003318"/>
    </source>
</evidence>
<dbReference type="HOGENOM" id="CLU_046120_0_1_11"/>
<dbReference type="STRING" id="161896.UL81_05030"/>
<keyword evidence="3" id="KW-0676">Redox-active center</keyword>
<dbReference type="Pfam" id="PF14561">
    <property type="entry name" value="TPR_20"/>
    <property type="match status" value="1"/>
</dbReference>
<dbReference type="Gene3D" id="1.25.40.10">
    <property type="entry name" value="Tetratricopeptide repeat domain"/>
    <property type="match status" value="1"/>
</dbReference>
<dbReference type="KEGG" id="ccj:UL81_05030"/>
<dbReference type="InterPro" id="IPR011990">
    <property type="entry name" value="TPR-like_helical_dom_sf"/>
</dbReference>
<feature type="domain" description="Thioredoxin" evidence="4">
    <location>
        <begin position="34"/>
        <end position="133"/>
    </location>
</feature>
<evidence type="ECO:0000313" key="6">
    <source>
        <dbReference type="Proteomes" id="UP000033566"/>
    </source>
</evidence>
<dbReference type="GO" id="GO:0005737">
    <property type="term" value="C:cytoplasm"/>
    <property type="evidence" value="ECO:0007669"/>
    <property type="project" value="TreeGrafter"/>
</dbReference>
<dbReference type="PANTHER" id="PTHR45663:SF11">
    <property type="entry name" value="GEO12009P1"/>
    <property type="match status" value="1"/>
</dbReference>
<dbReference type="Gene3D" id="3.40.30.10">
    <property type="entry name" value="Glutaredoxin"/>
    <property type="match status" value="1"/>
</dbReference>
<reference evidence="5 6" key="1">
    <citation type="journal article" date="2015" name="Genome Announc.">
        <title>Complete Genome Sequence of Corynebacterium camporealensis DSM 44610, Isolated from the Milk of a Manchega Sheep with Subclinical Mastitis.</title>
        <authorList>
            <person name="Ruckert C."/>
            <person name="Albersmeier A."/>
            <person name="Winkler A."/>
            <person name="Tauch A."/>
        </authorList>
    </citation>
    <scope>NUCLEOTIDE SEQUENCE [LARGE SCALE GENOMIC DNA]</scope>
    <source>
        <strain evidence="5 6">DSM 44610</strain>
    </source>
</reference>
<keyword evidence="6" id="KW-1185">Reference proteome</keyword>
<comment type="function">
    <text evidence="1">Participates in various redox reactions through the reversible oxidation of its active center dithiol to a disulfide and catalyzes dithiol-disulfide exchange reactions.</text>
</comment>
<proteinExistence type="inferred from homology"/>
<dbReference type="Proteomes" id="UP000033566">
    <property type="component" value="Chromosome"/>
</dbReference>
<dbReference type="InterPro" id="IPR036249">
    <property type="entry name" value="Thioredoxin-like_sf"/>
</dbReference>
<gene>
    <name evidence="5" type="ORF">UL81_05030</name>
</gene>
<accession>A0A0F6QY12</accession>
<dbReference type="GO" id="GO:0015035">
    <property type="term" value="F:protein-disulfide reductase activity"/>
    <property type="evidence" value="ECO:0007669"/>
    <property type="project" value="TreeGrafter"/>
</dbReference>
<comment type="similarity">
    <text evidence="2">Belongs to the thioredoxin family.</text>
</comment>
<name>A0A0F6QY12_9CORY</name>
<dbReference type="EMBL" id="CP011311">
    <property type="protein sequence ID" value="AKE38978.1"/>
    <property type="molecule type" value="Genomic_DNA"/>
</dbReference>
<dbReference type="InterPro" id="IPR013766">
    <property type="entry name" value="Thioredoxin_domain"/>
</dbReference>
<dbReference type="RefSeq" id="WP_035105623.1">
    <property type="nucleotide sequence ID" value="NZ_CP011311.1"/>
</dbReference>
<dbReference type="PATRIC" id="fig|161896.4.peg.989"/>
<evidence type="ECO:0000256" key="3">
    <source>
        <dbReference type="ARBA" id="ARBA00023284"/>
    </source>
</evidence>
<sequence>MTNPNAGFTGGAFDLSQLKETSQQEVADSASFFTVTEENFEQDLVRRSAEVPVVALIGSSRSSASEELRKDFADLAKQGGGKFVVGYVDADKTPQIAQVFGVKNLPTTVALAAGQPVTNFEGAQPREALQQWTDMLAQKLGPQLSGASEQPQEEEEEPTDPRLLAAEEALNRGDFDAATATYDEILASEPDNAEIKQARDTVQLLRRLQGTGTDPLGAADAAPDDVNAQLVAADSEVVAGTPEKAFDRLLDFIQTHAGDDKQAAKDRLLELFKLYDAADPRVLDARTRLASALY</sequence>
<dbReference type="PANTHER" id="PTHR45663">
    <property type="entry name" value="GEO12009P1"/>
    <property type="match status" value="1"/>
</dbReference>
<evidence type="ECO:0000313" key="5">
    <source>
        <dbReference type="EMBL" id="AKE38978.1"/>
    </source>
</evidence>
<dbReference type="OrthoDB" id="5181746at2"/>
<evidence type="ECO:0000259" key="4">
    <source>
        <dbReference type="Pfam" id="PF00085"/>
    </source>
</evidence>
<dbReference type="CDD" id="cd02956">
    <property type="entry name" value="ybbN"/>
    <property type="match status" value="1"/>
</dbReference>
<dbReference type="GO" id="GO:0006950">
    <property type="term" value="P:response to stress"/>
    <property type="evidence" value="ECO:0007669"/>
    <property type="project" value="UniProtKB-ARBA"/>
</dbReference>
<dbReference type="SUPFAM" id="SSF52833">
    <property type="entry name" value="Thioredoxin-like"/>
    <property type="match status" value="1"/>
</dbReference>
<organism evidence="5 6">
    <name type="scientific">Corynebacterium camporealensis</name>
    <dbReference type="NCBI Taxonomy" id="161896"/>
    <lineage>
        <taxon>Bacteria</taxon>
        <taxon>Bacillati</taxon>
        <taxon>Actinomycetota</taxon>
        <taxon>Actinomycetes</taxon>
        <taxon>Mycobacteriales</taxon>
        <taxon>Corynebacteriaceae</taxon>
        <taxon>Corynebacterium</taxon>
    </lineage>
</organism>
<dbReference type="Pfam" id="PF00085">
    <property type="entry name" value="Thioredoxin"/>
    <property type="match status" value="1"/>
</dbReference>
<evidence type="ECO:0000256" key="2">
    <source>
        <dbReference type="ARBA" id="ARBA00008987"/>
    </source>
</evidence>